<dbReference type="Gene3D" id="3.40.50.300">
    <property type="entry name" value="P-loop containing nucleotide triphosphate hydrolases"/>
    <property type="match status" value="1"/>
</dbReference>
<protein>
    <submittedName>
        <fullName evidence="1">Uncharacterized protein</fullName>
    </submittedName>
</protein>
<evidence type="ECO:0000313" key="2">
    <source>
        <dbReference type="Proteomes" id="UP001056384"/>
    </source>
</evidence>
<dbReference type="Pfam" id="PF17784">
    <property type="entry name" value="Sulfotransfer_4"/>
    <property type="match status" value="1"/>
</dbReference>
<dbReference type="EMBL" id="CP099424">
    <property type="protein sequence ID" value="USW55426.1"/>
    <property type="molecule type" value="Genomic_DNA"/>
</dbReference>
<proteinExistence type="predicted"/>
<accession>A0A9Q9EL43</accession>
<sequence>MTRPTQRKVPMQVLSFGPPRTATVSTQKALERLLDAPVYHGYIAADNIPRGKYWLHPVEAKYEGKGKQYGRK</sequence>
<gene>
    <name evidence="1" type="ORF">Slin15195_G087450</name>
</gene>
<dbReference type="InterPro" id="IPR027417">
    <property type="entry name" value="P-loop_NTPase"/>
</dbReference>
<organism evidence="1 2">
    <name type="scientific">Septoria linicola</name>
    <dbReference type="NCBI Taxonomy" id="215465"/>
    <lineage>
        <taxon>Eukaryota</taxon>
        <taxon>Fungi</taxon>
        <taxon>Dikarya</taxon>
        <taxon>Ascomycota</taxon>
        <taxon>Pezizomycotina</taxon>
        <taxon>Dothideomycetes</taxon>
        <taxon>Dothideomycetidae</taxon>
        <taxon>Mycosphaerellales</taxon>
        <taxon>Mycosphaerellaceae</taxon>
        <taxon>Septoria</taxon>
    </lineage>
</organism>
<reference evidence="1" key="1">
    <citation type="submission" date="2022-06" db="EMBL/GenBank/DDBJ databases">
        <title>Complete genome sequences of two strains of the flax pathogen Septoria linicola.</title>
        <authorList>
            <person name="Lapalu N."/>
            <person name="Simon A."/>
            <person name="Demenou B."/>
            <person name="Paumier D."/>
            <person name="Guillot M.-P."/>
            <person name="Gout L."/>
            <person name="Valade R."/>
        </authorList>
    </citation>
    <scope>NUCLEOTIDE SEQUENCE</scope>
    <source>
        <strain evidence="1">SE15195</strain>
    </source>
</reference>
<name>A0A9Q9EL43_9PEZI</name>
<keyword evidence="2" id="KW-1185">Reference proteome</keyword>
<dbReference type="AlphaFoldDB" id="A0A9Q9EL43"/>
<dbReference type="InterPro" id="IPR040632">
    <property type="entry name" value="Sulfotransfer_4"/>
</dbReference>
<evidence type="ECO:0000313" key="1">
    <source>
        <dbReference type="EMBL" id="USW55426.1"/>
    </source>
</evidence>
<dbReference type="Proteomes" id="UP001056384">
    <property type="component" value="Chromosome 7"/>
</dbReference>